<dbReference type="Gene3D" id="1.20.1740.10">
    <property type="entry name" value="Amino acid/polyamine transporter I"/>
    <property type="match status" value="1"/>
</dbReference>
<evidence type="ECO:0000256" key="6">
    <source>
        <dbReference type="SAM" id="MobiDB-lite"/>
    </source>
</evidence>
<feature type="transmembrane region" description="Helical" evidence="7">
    <location>
        <begin position="176"/>
        <end position="197"/>
    </location>
</feature>
<dbReference type="AlphaFoldDB" id="A0AAN8A4B7"/>
<keyword evidence="3 7" id="KW-0812">Transmembrane</keyword>
<dbReference type="PIRSF" id="PIRSF006060">
    <property type="entry name" value="AA_transporter"/>
    <property type="match status" value="1"/>
</dbReference>
<feature type="transmembrane region" description="Helical" evidence="7">
    <location>
        <begin position="92"/>
        <end position="112"/>
    </location>
</feature>
<dbReference type="PANTHER" id="PTHR45649:SF4">
    <property type="entry name" value="TRANSPORTER, PUTATIVE (EUROFUNG)-RELATED"/>
    <property type="match status" value="1"/>
</dbReference>
<dbReference type="Proteomes" id="UP001310594">
    <property type="component" value="Unassembled WGS sequence"/>
</dbReference>
<feature type="transmembrane region" description="Helical" evidence="7">
    <location>
        <begin position="368"/>
        <end position="390"/>
    </location>
</feature>
<evidence type="ECO:0000256" key="5">
    <source>
        <dbReference type="ARBA" id="ARBA00023136"/>
    </source>
</evidence>
<dbReference type="InterPro" id="IPR002293">
    <property type="entry name" value="AA/rel_permease1"/>
</dbReference>
<evidence type="ECO:0000313" key="9">
    <source>
        <dbReference type="Proteomes" id="UP001310594"/>
    </source>
</evidence>
<keyword evidence="5 7" id="KW-0472">Membrane</keyword>
<reference evidence="8" key="1">
    <citation type="submission" date="2023-08" db="EMBL/GenBank/DDBJ databases">
        <title>Black Yeasts Isolated from many extreme environments.</title>
        <authorList>
            <person name="Coleine C."/>
            <person name="Stajich J.E."/>
            <person name="Selbmann L."/>
        </authorList>
    </citation>
    <scope>NUCLEOTIDE SEQUENCE</scope>
    <source>
        <strain evidence="8">CCFEE 5810</strain>
    </source>
</reference>
<feature type="transmembrane region" description="Helical" evidence="7">
    <location>
        <begin position="118"/>
        <end position="135"/>
    </location>
</feature>
<organism evidence="8 9">
    <name type="scientific">Elasticomyces elasticus</name>
    <dbReference type="NCBI Taxonomy" id="574655"/>
    <lineage>
        <taxon>Eukaryota</taxon>
        <taxon>Fungi</taxon>
        <taxon>Dikarya</taxon>
        <taxon>Ascomycota</taxon>
        <taxon>Pezizomycotina</taxon>
        <taxon>Dothideomycetes</taxon>
        <taxon>Dothideomycetidae</taxon>
        <taxon>Mycosphaerellales</taxon>
        <taxon>Teratosphaeriaceae</taxon>
        <taxon>Elasticomyces</taxon>
    </lineage>
</organism>
<gene>
    <name evidence="8" type="ORF">LTR97_003172</name>
</gene>
<comment type="caution">
    <text evidence="8">The sequence shown here is derived from an EMBL/GenBank/DDBJ whole genome shotgun (WGS) entry which is preliminary data.</text>
</comment>
<name>A0AAN8A4B7_9PEZI</name>
<feature type="transmembrane region" description="Helical" evidence="7">
    <location>
        <begin position="240"/>
        <end position="257"/>
    </location>
</feature>
<evidence type="ECO:0000256" key="2">
    <source>
        <dbReference type="ARBA" id="ARBA00022448"/>
    </source>
</evidence>
<protein>
    <submittedName>
        <fullName evidence="8">Uncharacterized protein</fullName>
    </submittedName>
</protein>
<evidence type="ECO:0000256" key="3">
    <source>
        <dbReference type="ARBA" id="ARBA00022692"/>
    </source>
</evidence>
<keyword evidence="4 7" id="KW-1133">Transmembrane helix</keyword>
<feature type="transmembrane region" description="Helical" evidence="7">
    <location>
        <begin position="209"/>
        <end position="228"/>
    </location>
</feature>
<keyword evidence="2" id="KW-0813">Transport</keyword>
<proteinExistence type="predicted"/>
<feature type="compositionally biased region" description="Basic and acidic residues" evidence="6">
    <location>
        <begin position="10"/>
        <end position="20"/>
    </location>
</feature>
<sequence length="408" mass="44563">MDIGRPSNSVERDGAVELAHRTGPSSSSSGITIDEKGPSRTVQYVGDDVDLEGDGEGARVTKSTHDDIRGMKRMGKDQQLVRTFRQLSITSFVCLATASWEIGLFIISPALVDGGSPGLVWSSLWCWICFGPIYLSMAEMASMAPIAGAQYHWVSEFAPEKYQKFLSYMAGWTSTIAWQAGNAMGIFLAGSIVQTIILVNNDNYAFPAYQGSLLAIAMVVIAYIANIYGAKILPYWQNAFFVLHILVYFAYIVPIWVSAPTATHTQVWSTFQNEGGWSSMGLAVMVGQLTGISQQVGIDTTAHMSEEVKNAAKAIPKTMLIVYVLNFVLLFPAILTICYHIPNLDDALADTTTYPAIYVMRQSMSNTWISVILALIALLSCASAINYYAAVTRDLFAFGKSSMSKTHV</sequence>
<evidence type="ECO:0000256" key="7">
    <source>
        <dbReference type="SAM" id="Phobius"/>
    </source>
</evidence>
<accession>A0AAN8A4B7</accession>
<feature type="transmembrane region" description="Helical" evidence="7">
    <location>
        <begin position="319"/>
        <end position="342"/>
    </location>
</feature>
<dbReference type="GO" id="GO:0022857">
    <property type="term" value="F:transmembrane transporter activity"/>
    <property type="evidence" value="ECO:0007669"/>
    <property type="project" value="InterPro"/>
</dbReference>
<evidence type="ECO:0000256" key="1">
    <source>
        <dbReference type="ARBA" id="ARBA00004141"/>
    </source>
</evidence>
<comment type="subcellular location">
    <subcellularLocation>
        <location evidence="1">Membrane</location>
        <topology evidence="1">Multi-pass membrane protein</topology>
    </subcellularLocation>
</comment>
<feature type="transmembrane region" description="Helical" evidence="7">
    <location>
        <begin position="277"/>
        <end position="298"/>
    </location>
</feature>
<feature type="region of interest" description="Disordered" evidence="6">
    <location>
        <begin position="1"/>
        <end position="38"/>
    </location>
</feature>
<dbReference type="Pfam" id="PF13520">
    <property type="entry name" value="AA_permease_2"/>
    <property type="match status" value="1"/>
</dbReference>
<dbReference type="GO" id="GO:0016020">
    <property type="term" value="C:membrane"/>
    <property type="evidence" value="ECO:0007669"/>
    <property type="project" value="UniProtKB-SubCell"/>
</dbReference>
<dbReference type="PANTHER" id="PTHR45649">
    <property type="entry name" value="AMINO-ACID PERMEASE BAT1"/>
    <property type="match status" value="1"/>
</dbReference>
<dbReference type="EMBL" id="JAVRQU010000004">
    <property type="protein sequence ID" value="KAK5704159.1"/>
    <property type="molecule type" value="Genomic_DNA"/>
</dbReference>
<evidence type="ECO:0000256" key="4">
    <source>
        <dbReference type="ARBA" id="ARBA00022989"/>
    </source>
</evidence>
<evidence type="ECO:0000313" key="8">
    <source>
        <dbReference type="EMBL" id="KAK5704159.1"/>
    </source>
</evidence>